<evidence type="ECO:0000313" key="1">
    <source>
        <dbReference type="EMBL" id="SPK77766.1"/>
    </source>
</evidence>
<accession>A0A375ISX1</accession>
<keyword evidence="1" id="KW-0614">Plasmid</keyword>
<gene>
    <name evidence="1" type="ORF">CT19425_P70106</name>
</gene>
<proteinExistence type="predicted"/>
<name>A0A375ISX1_9BURK</name>
<organism evidence="1 2">
    <name type="scientific">Cupriavidus taiwanensis</name>
    <dbReference type="NCBI Taxonomy" id="164546"/>
    <lineage>
        <taxon>Bacteria</taxon>
        <taxon>Pseudomonadati</taxon>
        <taxon>Pseudomonadota</taxon>
        <taxon>Betaproteobacteria</taxon>
        <taxon>Burkholderiales</taxon>
        <taxon>Burkholderiaceae</taxon>
        <taxon>Cupriavidus</taxon>
    </lineage>
</organism>
<dbReference type="EMBL" id="LT991978">
    <property type="protein sequence ID" value="SPK77766.1"/>
    <property type="molecule type" value="Genomic_DNA"/>
</dbReference>
<dbReference type="AlphaFoldDB" id="A0A375ISX1"/>
<sequence length="80" mass="9408">MWYVRGKAETTANFPVVDPSQVLLRHCVKRRIITKSRKLTESQSFRWREPAAGCSLKQYDVHDITIRTNHPRISIAFFTF</sequence>
<reference evidence="1 2" key="1">
    <citation type="submission" date="2018-01" db="EMBL/GenBank/DDBJ databases">
        <authorList>
            <person name="Gaut B.S."/>
            <person name="Morton B.R."/>
            <person name="Clegg M.T."/>
            <person name="Duvall M.R."/>
        </authorList>
    </citation>
    <scope>NUCLEOTIDE SEQUENCE [LARGE SCALE GENOMIC DNA]</scope>
    <source>
        <strain evidence="1">Cupriavidus taiwanensis LMG 19425</strain>
        <plasmid evidence="2">Plasmid iii</plasmid>
    </source>
</reference>
<evidence type="ECO:0000313" key="2">
    <source>
        <dbReference type="Proteomes" id="UP000255505"/>
    </source>
</evidence>
<protein>
    <submittedName>
        <fullName evidence="1">Uncharacterized protein</fullName>
    </submittedName>
</protein>
<geneLocation type="plasmid" evidence="1">
    <name>III</name>
</geneLocation>
<dbReference type="Proteomes" id="UP000255505">
    <property type="component" value="Plasmid III"/>
</dbReference>